<feature type="region of interest" description="Disordered" evidence="1">
    <location>
        <begin position="1"/>
        <end position="83"/>
    </location>
</feature>
<feature type="region of interest" description="Disordered" evidence="1">
    <location>
        <begin position="103"/>
        <end position="128"/>
    </location>
</feature>
<accession>A0A9N9F637</accession>
<keyword evidence="3" id="KW-1185">Reference proteome</keyword>
<feature type="compositionally biased region" description="Basic and acidic residues" evidence="1">
    <location>
        <begin position="31"/>
        <end position="52"/>
    </location>
</feature>
<protein>
    <submittedName>
        <fullName evidence="2">12165_t:CDS:1</fullName>
    </submittedName>
</protein>
<feature type="compositionally biased region" description="Basic and acidic residues" evidence="1">
    <location>
        <begin position="104"/>
        <end position="115"/>
    </location>
</feature>
<feature type="compositionally biased region" description="Basic residues" evidence="1">
    <location>
        <begin position="1"/>
        <end position="15"/>
    </location>
</feature>
<organism evidence="2 3">
    <name type="scientific">Racocetra fulgida</name>
    <dbReference type="NCBI Taxonomy" id="60492"/>
    <lineage>
        <taxon>Eukaryota</taxon>
        <taxon>Fungi</taxon>
        <taxon>Fungi incertae sedis</taxon>
        <taxon>Mucoromycota</taxon>
        <taxon>Glomeromycotina</taxon>
        <taxon>Glomeromycetes</taxon>
        <taxon>Diversisporales</taxon>
        <taxon>Gigasporaceae</taxon>
        <taxon>Racocetra</taxon>
    </lineage>
</organism>
<sequence length="128" mass="14599">MPKKASLKRNTRTSKKASASQKKFTSSKPIKSNDIHNDLDKDVENYYSKPEDSESEDSNSFNNTRISKRASANQQTFISNKKQTFSIKHNKTLNDMTKNIGSRNLEDYNNKDFDSINKSALNNNVEDS</sequence>
<dbReference type="Proteomes" id="UP000789396">
    <property type="component" value="Unassembled WGS sequence"/>
</dbReference>
<proteinExistence type="predicted"/>
<evidence type="ECO:0000313" key="3">
    <source>
        <dbReference type="Proteomes" id="UP000789396"/>
    </source>
</evidence>
<evidence type="ECO:0000256" key="1">
    <source>
        <dbReference type="SAM" id="MobiDB-lite"/>
    </source>
</evidence>
<feature type="compositionally biased region" description="Polar residues" evidence="1">
    <location>
        <begin position="70"/>
        <end position="83"/>
    </location>
</feature>
<feature type="compositionally biased region" description="Polar residues" evidence="1">
    <location>
        <begin position="116"/>
        <end position="128"/>
    </location>
</feature>
<dbReference type="EMBL" id="CAJVPZ010002377">
    <property type="protein sequence ID" value="CAG8511565.1"/>
    <property type="molecule type" value="Genomic_DNA"/>
</dbReference>
<gene>
    <name evidence="2" type="ORF">RFULGI_LOCUS2921</name>
</gene>
<evidence type="ECO:0000313" key="2">
    <source>
        <dbReference type="EMBL" id="CAG8511565.1"/>
    </source>
</evidence>
<feature type="compositionally biased region" description="Polar residues" evidence="1">
    <location>
        <begin position="16"/>
        <end position="30"/>
    </location>
</feature>
<name>A0A9N9F637_9GLOM</name>
<dbReference type="AlphaFoldDB" id="A0A9N9F637"/>
<reference evidence="2" key="1">
    <citation type="submission" date="2021-06" db="EMBL/GenBank/DDBJ databases">
        <authorList>
            <person name="Kallberg Y."/>
            <person name="Tangrot J."/>
            <person name="Rosling A."/>
        </authorList>
    </citation>
    <scope>NUCLEOTIDE SEQUENCE</scope>
    <source>
        <strain evidence="2">IN212</strain>
    </source>
</reference>
<comment type="caution">
    <text evidence="2">The sequence shown here is derived from an EMBL/GenBank/DDBJ whole genome shotgun (WGS) entry which is preliminary data.</text>
</comment>
<dbReference type="OrthoDB" id="2490890at2759"/>